<dbReference type="InterPro" id="IPR036271">
    <property type="entry name" value="Tet_transcr_reg_TetR-rel_C_sf"/>
</dbReference>
<dbReference type="PANTHER" id="PTHR47506:SF6">
    <property type="entry name" value="HTH-TYPE TRANSCRIPTIONAL REPRESSOR NEMR"/>
    <property type="match status" value="1"/>
</dbReference>
<sequence>MPKIVDPEARRQEVAEAVFRVVGRDGLEHASLRNVADEAGLAIGSVRHYFADHAELMIFAMDELSRRTDRRVRAHADEILDPASPIDRAVGTEELLAELLPLDEARHAEAVLWLAFTSAARTRPELQPRSQEMHDSKRSLMAHVLSEADRLGGLPPGTDIEVESLRLTALLDGLAFQLVLHPGHTTPDAARHVLRRHLRGLQQGN</sequence>
<dbReference type="Pfam" id="PF13977">
    <property type="entry name" value="TetR_C_6"/>
    <property type="match status" value="1"/>
</dbReference>
<dbReference type="PANTHER" id="PTHR47506">
    <property type="entry name" value="TRANSCRIPTIONAL REGULATORY PROTEIN"/>
    <property type="match status" value="1"/>
</dbReference>
<feature type="DNA-binding region" description="H-T-H motif" evidence="5">
    <location>
        <begin position="31"/>
        <end position="50"/>
    </location>
</feature>
<dbReference type="Gene3D" id="1.10.357.10">
    <property type="entry name" value="Tetracycline Repressor, domain 2"/>
    <property type="match status" value="1"/>
</dbReference>
<keyword evidence="8" id="KW-1185">Reference proteome</keyword>
<keyword evidence="4" id="KW-0804">Transcription</keyword>
<dbReference type="InterPro" id="IPR009057">
    <property type="entry name" value="Homeodomain-like_sf"/>
</dbReference>
<keyword evidence="1" id="KW-0678">Repressor</keyword>
<organism evidence="7 8">
    <name type="scientific">Streptomyces varsoviensis</name>
    <dbReference type="NCBI Taxonomy" id="67373"/>
    <lineage>
        <taxon>Bacteria</taxon>
        <taxon>Bacillati</taxon>
        <taxon>Actinomycetota</taxon>
        <taxon>Actinomycetes</taxon>
        <taxon>Kitasatosporales</taxon>
        <taxon>Streptomycetaceae</taxon>
        <taxon>Streptomyces</taxon>
    </lineage>
</organism>
<dbReference type="Proteomes" id="UP000037020">
    <property type="component" value="Unassembled WGS sequence"/>
</dbReference>
<feature type="domain" description="HTH tetR-type" evidence="6">
    <location>
        <begin position="8"/>
        <end position="68"/>
    </location>
</feature>
<dbReference type="InterPro" id="IPR039538">
    <property type="entry name" value="BetI_C"/>
</dbReference>
<name>A0ABR5IUZ0_9ACTN</name>
<evidence type="ECO:0000256" key="2">
    <source>
        <dbReference type="ARBA" id="ARBA00023015"/>
    </source>
</evidence>
<dbReference type="SUPFAM" id="SSF46689">
    <property type="entry name" value="Homeodomain-like"/>
    <property type="match status" value="1"/>
</dbReference>
<proteinExistence type="predicted"/>
<dbReference type="SUPFAM" id="SSF48498">
    <property type="entry name" value="Tetracyclin repressor-like, C-terminal domain"/>
    <property type="match status" value="1"/>
</dbReference>
<reference evidence="7 8" key="1">
    <citation type="submission" date="2015-07" db="EMBL/GenBank/DDBJ databases">
        <authorList>
            <person name="Ju K.-S."/>
            <person name="Doroghazi J.R."/>
            <person name="Metcalf W.W."/>
        </authorList>
    </citation>
    <scope>NUCLEOTIDE SEQUENCE [LARGE SCALE GENOMIC DNA]</scope>
    <source>
        <strain evidence="7 8">NRRL B-3589</strain>
    </source>
</reference>
<evidence type="ECO:0000259" key="6">
    <source>
        <dbReference type="PROSITE" id="PS50977"/>
    </source>
</evidence>
<dbReference type="InterPro" id="IPR001647">
    <property type="entry name" value="HTH_TetR"/>
</dbReference>
<protein>
    <submittedName>
        <fullName evidence="7">TetR family transcriptional regulator</fullName>
    </submittedName>
</protein>
<evidence type="ECO:0000313" key="8">
    <source>
        <dbReference type="Proteomes" id="UP000037020"/>
    </source>
</evidence>
<keyword evidence="3 5" id="KW-0238">DNA-binding</keyword>
<gene>
    <name evidence="7" type="ORF">ADK38_39315</name>
</gene>
<comment type="caution">
    <text evidence="7">The sequence shown here is derived from an EMBL/GenBank/DDBJ whole genome shotgun (WGS) entry which is preliminary data.</text>
</comment>
<evidence type="ECO:0000256" key="1">
    <source>
        <dbReference type="ARBA" id="ARBA00022491"/>
    </source>
</evidence>
<dbReference type="RefSeq" id="WP_030887693.1">
    <property type="nucleotide sequence ID" value="NZ_JBIRHZ010000012.1"/>
</dbReference>
<dbReference type="PROSITE" id="PS50977">
    <property type="entry name" value="HTH_TETR_2"/>
    <property type="match status" value="1"/>
</dbReference>
<dbReference type="EMBL" id="LGUT01003728">
    <property type="protein sequence ID" value="KOG78630.1"/>
    <property type="molecule type" value="Genomic_DNA"/>
</dbReference>
<evidence type="ECO:0000256" key="3">
    <source>
        <dbReference type="ARBA" id="ARBA00023125"/>
    </source>
</evidence>
<evidence type="ECO:0000256" key="5">
    <source>
        <dbReference type="PROSITE-ProRule" id="PRU00335"/>
    </source>
</evidence>
<keyword evidence="2" id="KW-0805">Transcription regulation</keyword>
<evidence type="ECO:0000313" key="7">
    <source>
        <dbReference type="EMBL" id="KOG78630.1"/>
    </source>
</evidence>
<evidence type="ECO:0000256" key="4">
    <source>
        <dbReference type="ARBA" id="ARBA00023163"/>
    </source>
</evidence>
<accession>A0ABR5IUZ0</accession>